<dbReference type="AlphaFoldDB" id="A0A4Y2S5D3"/>
<evidence type="ECO:0000313" key="3">
    <source>
        <dbReference type="Proteomes" id="UP000499080"/>
    </source>
</evidence>
<accession>A0A4Y2S5D3</accession>
<keyword evidence="3" id="KW-1185">Reference proteome</keyword>
<gene>
    <name evidence="2" type="ORF">AVEN_172944_1</name>
    <name evidence="1" type="ORF">AVEN_2898_1</name>
</gene>
<evidence type="ECO:0000313" key="1">
    <source>
        <dbReference type="EMBL" id="GBN83362.1"/>
    </source>
</evidence>
<dbReference type="EMBL" id="BGPR01019933">
    <property type="protein sequence ID" value="GBN83365.1"/>
    <property type="molecule type" value="Genomic_DNA"/>
</dbReference>
<reference evidence="1 3" key="1">
    <citation type="journal article" date="2019" name="Sci. Rep.">
        <title>Orb-weaving spider Araneus ventricosus genome elucidates the spidroin gene catalogue.</title>
        <authorList>
            <person name="Kono N."/>
            <person name="Nakamura H."/>
            <person name="Ohtoshi R."/>
            <person name="Moran D.A.P."/>
            <person name="Shinohara A."/>
            <person name="Yoshida Y."/>
            <person name="Fujiwara M."/>
            <person name="Mori M."/>
            <person name="Tomita M."/>
            <person name="Arakawa K."/>
        </authorList>
    </citation>
    <scope>NUCLEOTIDE SEQUENCE [LARGE SCALE GENOMIC DNA]</scope>
</reference>
<dbReference type="Proteomes" id="UP000499080">
    <property type="component" value="Unassembled WGS sequence"/>
</dbReference>
<sequence length="103" mass="11604">MCFLIFSYRARRSKNFRLTAKKAGLRLFASFEGRGGSEIVSEISAVGSPIILMNRSPFPCALREGYIRGWECGKSPPMLGESNSCLIIPQKVRFYRCLNAHLK</sequence>
<organism evidence="1 3">
    <name type="scientific">Araneus ventricosus</name>
    <name type="common">Orbweaver spider</name>
    <name type="synonym">Epeira ventricosa</name>
    <dbReference type="NCBI Taxonomy" id="182803"/>
    <lineage>
        <taxon>Eukaryota</taxon>
        <taxon>Metazoa</taxon>
        <taxon>Ecdysozoa</taxon>
        <taxon>Arthropoda</taxon>
        <taxon>Chelicerata</taxon>
        <taxon>Arachnida</taxon>
        <taxon>Araneae</taxon>
        <taxon>Araneomorphae</taxon>
        <taxon>Entelegynae</taxon>
        <taxon>Araneoidea</taxon>
        <taxon>Araneidae</taxon>
        <taxon>Araneus</taxon>
    </lineage>
</organism>
<comment type="caution">
    <text evidence="1">The sequence shown here is derived from an EMBL/GenBank/DDBJ whole genome shotgun (WGS) entry which is preliminary data.</text>
</comment>
<evidence type="ECO:0000313" key="2">
    <source>
        <dbReference type="EMBL" id="GBN83365.1"/>
    </source>
</evidence>
<proteinExistence type="predicted"/>
<protein>
    <submittedName>
        <fullName evidence="1">Uncharacterized protein</fullName>
    </submittedName>
</protein>
<dbReference type="EMBL" id="BGPR01019932">
    <property type="protein sequence ID" value="GBN83362.1"/>
    <property type="molecule type" value="Genomic_DNA"/>
</dbReference>
<name>A0A4Y2S5D3_ARAVE</name>